<protein>
    <recommendedName>
        <fullName evidence="3">Ankyrin repeat-containing protein</fullName>
    </recommendedName>
</protein>
<dbReference type="Proteomes" id="UP000199322">
    <property type="component" value="Unassembled WGS sequence"/>
</dbReference>
<dbReference type="RefSeq" id="WP_091403055.1">
    <property type="nucleotide sequence ID" value="NZ_FMYV01000003.1"/>
</dbReference>
<organism evidence="1 2">
    <name type="scientific">Geotoga petraea</name>
    <dbReference type="NCBI Taxonomy" id="28234"/>
    <lineage>
        <taxon>Bacteria</taxon>
        <taxon>Thermotogati</taxon>
        <taxon>Thermotogota</taxon>
        <taxon>Thermotogae</taxon>
        <taxon>Petrotogales</taxon>
        <taxon>Petrotogaceae</taxon>
        <taxon>Geotoga</taxon>
    </lineage>
</organism>
<accession>A0A1G6KNE9</accession>
<dbReference type="SUPFAM" id="SSF48403">
    <property type="entry name" value="Ankyrin repeat"/>
    <property type="match status" value="1"/>
</dbReference>
<evidence type="ECO:0000313" key="1">
    <source>
        <dbReference type="EMBL" id="SDC32503.1"/>
    </source>
</evidence>
<dbReference type="Gene3D" id="1.25.40.20">
    <property type="entry name" value="Ankyrin repeat-containing domain"/>
    <property type="match status" value="1"/>
</dbReference>
<proteinExistence type="predicted"/>
<gene>
    <name evidence="1" type="ORF">SAMN04488588_0824</name>
</gene>
<sequence length="880" mass="106009">MNKMILLFFLIFSIMVFSIEVTEEYKDELFYDLIYNNYEEQEITQLIDKYNYTFKKRGKYSENLDDLIIASITNEKKDYSLDFIKKLNSIYKEGWNNRYKDINGENINSPYKYALEYYRFDIFDYLISKSYKIPNYKESILKSDVFKGIVDSIDKGNSIEVINYLEKKGLWVDFNFYEKDVYKYLASLDLKTFQNLHKISNIDDFLKKENSYEKILLSFSNDIDMEIQSEYIDFLISKIDIDTINSGFNDFEKVRGIQAEIFFYLYKKGIEPDIKYIDNYFSHLYDYSTLRDSFELYLIYYTKDKLNNTEERFDQNDLLNHIFTNYFENFVYVMNRDEILKAMEIVFVFDSKRDKDFYFSRINNLIENEYFLFARKYLLKGISENFWTIEDIALYYDFRGIEEQFSAFFLVNDIDLTFKTKYKTMDRNIDLMEYFVEKNLFYEDFLEKYDGDFNNLFFSALKYSSLDTIEYITYNFKDKIPSDRSSVLNYFMAAAQSHDPEKFYFVKSFFNVKELDSWAIEKLIQYNWDLEFVKKIMNDSKIDFSEKTYTYLSLAASFFSDPEIFSFFETKGIILDKEKKYSFGDPIFISILENPSFSMKKHLIDYYGVNYSHSEGYSLLSSINPDYYKTIKYIYEHEDFKYKDLPYYKHYDLIDKEIFDGFDIEARFIVESDNLLTIDYFLNQIQRINMFSKQWRSLLDFAVINDKYFSQKYILLNNYDVDYGIRGIGSAELRIGDIGLNNVFHFLARSSSYNYFNSYFYKMITDDEIQHLMSIQNSEGIIPLMYFLKLNDFNDINSTLFFLRYKGFDILDSKNNNLLHYYAMNENIFVEFKENVSKENITLELFNLKNEDGLTPYELALEMGNVEKAKHIKDLQDYYK</sequence>
<keyword evidence="2" id="KW-1185">Reference proteome</keyword>
<name>A0A1G6KNE9_9BACT</name>
<evidence type="ECO:0000313" key="2">
    <source>
        <dbReference type="Proteomes" id="UP000199322"/>
    </source>
</evidence>
<dbReference type="EMBL" id="FMYV01000003">
    <property type="protein sequence ID" value="SDC32503.1"/>
    <property type="molecule type" value="Genomic_DNA"/>
</dbReference>
<reference evidence="1 2" key="1">
    <citation type="submission" date="2016-10" db="EMBL/GenBank/DDBJ databases">
        <authorList>
            <person name="de Groot N.N."/>
        </authorList>
    </citation>
    <scope>NUCLEOTIDE SEQUENCE [LARGE SCALE GENOMIC DNA]</scope>
    <source>
        <strain evidence="1 2">WG14</strain>
    </source>
</reference>
<dbReference type="AlphaFoldDB" id="A0A1G6KNE9"/>
<dbReference type="InterPro" id="IPR036770">
    <property type="entry name" value="Ankyrin_rpt-contain_sf"/>
</dbReference>
<evidence type="ECO:0008006" key="3">
    <source>
        <dbReference type="Google" id="ProtNLM"/>
    </source>
</evidence>